<dbReference type="EMBL" id="JABAEW010000003">
    <property type="protein sequence ID" value="NMD85421.1"/>
    <property type="molecule type" value="Genomic_DNA"/>
</dbReference>
<dbReference type="InterPro" id="IPR028082">
    <property type="entry name" value="Peripla_BP_I"/>
</dbReference>
<accession>A0A848AQY0</accession>
<evidence type="ECO:0000256" key="1">
    <source>
        <dbReference type="ARBA" id="ARBA00023015"/>
    </source>
</evidence>
<dbReference type="InterPro" id="IPR010982">
    <property type="entry name" value="Lambda_DNA-bd_dom_sf"/>
</dbReference>
<evidence type="ECO:0000313" key="6">
    <source>
        <dbReference type="Proteomes" id="UP000576225"/>
    </source>
</evidence>
<dbReference type="SMART" id="SM00354">
    <property type="entry name" value="HTH_LACI"/>
    <property type="match status" value="1"/>
</dbReference>
<dbReference type="SUPFAM" id="SSF53822">
    <property type="entry name" value="Periplasmic binding protein-like I"/>
    <property type="match status" value="1"/>
</dbReference>
<proteinExistence type="predicted"/>
<dbReference type="GO" id="GO:0000976">
    <property type="term" value="F:transcription cis-regulatory region binding"/>
    <property type="evidence" value="ECO:0007669"/>
    <property type="project" value="TreeGrafter"/>
</dbReference>
<keyword evidence="2" id="KW-0238">DNA-binding</keyword>
<dbReference type="GO" id="GO:0003700">
    <property type="term" value="F:DNA-binding transcription factor activity"/>
    <property type="evidence" value="ECO:0007669"/>
    <property type="project" value="TreeGrafter"/>
</dbReference>
<dbReference type="AlphaFoldDB" id="A0A848AQY0"/>
<reference evidence="5 6" key="1">
    <citation type="submission" date="2020-04" db="EMBL/GenBank/DDBJ databases">
        <authorList>
            <person name="Hitch T.C.A."/>
            <person name="Wylensek D."/>
            <person name="Clavel T."/>
        </authorList>
    </citation>
    <scope>NUCLEOTIDE SEQUENCE [LARGE SCALE GENOMIC DNA]</scope>
    <source>
        <strain evidence="5 6">COR2-253-APC-1A</strain>
    </source>
</reference>
<keyword evidence="3" id="KW-0804">Transcription</keyword>
<dbReference type="Proteomes" id="UP000576225">
    <property type="component" value="Unassembled WGS sequence"/>
</dbReference>
<dbReference type="RefSeq" id="WP_168961454.1">
    <property type="nucleotide sequence ID" value="NZ_JABAEW010000003.1"/>
</dbReference>
<dbReference type="InterPro" id="IPR000843">
    <property type="entry name" value="HTH_LacI"/>
</dbReference>
<evidence type="ECO:0000313" key="5">
    <source>
        <dbReference type="EMBL" id="NMD85421.1"/>
    </source>
</evidence>
<evidence type="ECO:0000256" key="2">
    <source>
        <dbReference type="ARBA" id="ARBA00023125"/>
    </source>
</evidence>
<dbReference type="PRINTS" id="PR00036">
    <property type="entry name" value="HTHLACI"/>
</dbReference>
<dbReference type="PROSITE" id="PS00356">
    <property type="entry name" value="HTH_LACI_1"/>
    <property type="match status" value="1"/>
</dbReference>
<dbReference type="Pfam" id="PF00356">
    <property type="entry name" value="LacI"/>
    <property type="match status" value="1"/>
</dbReference>
<evidence type="ECO:0000256" key="3">
    <source>
        <dbReference type="ARBA" id="ARBA00023163"/>
    </source>
</evidence>
<feature type="domain" description="HTH lacI-type" evidence="4">
    <location>
        <begin position="6"/>
        <end position="60"/>
    </location>
</feature>
<dbReference type="Gene3D" id="3.40.50.2300">
    <property type="match status" value="2"/>
</dbReference>
<dbReference type="PANTHER" id="PTHR30146:SF109">
    <property type="entry name" value="HTH-TYPE TRANSCRIPTIONAL REGULATOR GALS"/>
    <property type="match status" value="1"/>
</dbReference>
<keyword evidence="1" id="KW-0805">Transcription regulation</keyword>
<dbReference type="PANTHER" id="PTHR30146">
    <property type="entry name" value="LACI-RELATED TRANSCRIPTIONAL REPRESSOR"/>
    <property type="match status" value="1"/>
</dbReference>
<organism evidence="5 6">
    <name type="scientific">Victivallis vadensis</name>
    <dbReference type="NCBI Taxonomy" id="172901"/>
    <lineage>
        <taxon>Bacteria</taxon>
        <taxon>Pseudomonadati</taxon>
        <taxon>Lentisphaerota</taxon>
        <taxon>Lentisphaeria</taxon>
        <taxon>Victivallales</taxon>
        <taxon>Victivallaceae</taxon>
        <taxon>Victivallis</taxon>
    </lineage>
</organism>
<sequence length="345" mass="38736">MANGKITIRDIARWSGVSIATVSRVINGSAGVRPEIKDRILNSIADCGWQSNNLKLRLQLPEPNESVILLSPSHCFSRESNHVMQLLVNRCLENHLQPYSFIGNSLKMMELCCNTRPFATVVYHWDGITEEKVNELVQSGTLTVVIASNLLSSCNCPFFWADPGLFTRAAVEELRKAGHVRIGYFGEFGEYLHYAAQRNIAERAHRRVRELTRLLPGFSPENDTVGDCYGNLDALGKILRTKQHTAWICESPVLAKQLYYKATELGLRIPDEISVVCFSHFCQPPPRWDFPLRFATIGTPLDEIVDQIESILQTAKPPKAEIITLKPLSESGDTIRPVSSHDNFC</sequence>
<dbReference type="PROSITE" id="PS50932">
    <property type="entry name" value="HTH_LACI_2"/>
    <property type="match status" value="1"/>
</dbReference>
<gene>
    <name evidence="5" type="ORF">HF882_02365</name>
</gene>
<dbReference type="Gene3D" id="1.10.260.40">
    <property type="entry name" value="lambda repressor-like DNA-binding domains"/>
    <property type="match status" value="1"/>
</dbReference>
<dbReference type="Pfam" id="PF13377">
    <property type="entry name" value="Peripla_BP_3"/>
    <property type="match status" value="1"/>
</dbReference>
<comment type="caution">
    <text evidence="5">The sequence shown here is derived from an EMBL/GenBank/DDBJ whole genome shotgun (WGS) entry which is preliminary data.</text>
</comment>
<name>A0A848AQY0_9BACT</name>
<dbReference type="CDD" id="cd01392">
    <property type="entry name" value="HTH_LacI"/>
    <property type="match status" value="1"/>
</dbReference>
<dbReference type="SUPFAM" id="SSF47413">
    <property type="entry name" value="lambda repressor-like DNA-binding domains"/>
    <property type="match status" value="1"/>
</dbReference>
<protein>
    <submittedName>
        <fullName evidence="5">LacI family transcriptional regulator</fullName>
    </submittedName>
</protein>
<dbReference type="InterPro" id="IPR046335">
    <property type="entry name" value="LacI/GalR-like_sensor"/>
</dbReference>
<evidence type="ECO:0000259" key="4">
    <source>
        <dbReference type="PROSITE" id="PS50932"/>
    </source>
</evidence>